<evidence type="ECO:0000313" key="4">
    <source>
        <dbReference type="Proteomes" id="UP001226691"/>
    </source>
</evidence>
<accession>A0ABU0TTI9</accession>
<evidence type="ECO:0000256" key="2">
    <source>
        <dbReference type="ARBA" id="ARBA00022679"/>
    </source>
</evidence>
<keyword evidence="1" id="KW-0328">Glycosyltransferase</keyword>
<dbReference type="PANTHER" id="PTHR30160:SF1">
    <property type="entry name" value="LIPOPOLYSACCHARIDE 1,2-N-ACETYLGLUCOSAMINETRANSFERASE-RELATED"/>
    <property type="match status" value="1"/>
</dbReference>
<dbReference type="SUPFAM" id="SSF53756">
    <property type="entry name" value="UDP-Glycosyltransferase/glycogen phosphorylase"/>
    <property type="match status" value="1"/>
</dbReference>
<name>A0ABU0TTI9_MICTR</name>
<keyword evidence="4" id="KW-1185">Reference proteome</keyword>
<sequence>MSAHRECPARPSKLDPVRSLLRRVVWQINAIRHRDPLSPAVFVRLFGARRRRSWDPTVRPRRIVVLRSDEIGDTTTSLALFAAIREHWPEATVHFVLKPGPATMFHATPTVDRVIEWTPVTEGSALKRQILTARQALRRFGLRGYDLAILPRWDFDDTPVRYLAVASRARSVVGFAPVPEREPVWFGPQDQLLTDVIWRGTTPHLTVGQLRRVAEYLGLPWREHRLPAIGTGLFDDADLRAATEKADLGDTPGIVVGLGIGARDAKRQWPVEDLAEVMQRLAAERQVAVQILGGGVDTERAQQLVALLRDRGIPAVDLAGKLSLSESAAAISRCDLFIGNDSGLQHISSSLEVPTVVVTCHPATGSAWSDNAPERFGPWSKRSALLQPARPADGCTEECIAREAHCIRAVRPDEVTEAVEGLLREPVA</sequence>
<dbReference type="Gene3D" id="3.40.50.2000">
    <property type="entry name" value="Glycogen Phosphorylase B"/>
    <property type="match status" value="2"/>
</dbReference>
<dbReference type="PANTHER" id="PTHR30160">
    <property type="entry name" value="TETRAACYLDISACCHARIDE 4'-KINASE-RELATED"/>
    <property type="match status" value="1"/>
</dbReference>
<protein>
    <submittedName>
        <fullName evidence="3">ADP-heptose:LPS heptosyltransferase</fullName>
    </submittedName>
</protein>
<reference evidence="3 4" key="1">
    <citation type="submission" date="2023-07" db="EMBL/GenBank/DDBJ databases">
        <title>Functional and genomic diversity of the sorghum phyllosphere microbiome.</title>
        <authorList>
            <person name="Shade A."/>
        </authorList>
    </citation>
    <scope>NUCLEOTIDE SEQUENCE [LARGE SCALE GENOMIC DNA]</scope>
    <source>
        <strain evidence="3 4">SORGH_AS_1207</strain>
    </source>
</reference>
<organism evidence="3 4">
    <name type="scientific">Microbacterium trichothecenolyticum</name>
    <name type="common">Aureobacterium trichothecenolyticum</name>
    <dbReference type="NCBI Taxonomy" id="69370"/>
    <lineage>
        <taxon>Bacteria</taxon>
        <taxon>Bacillati</taxon>
        <taxon>Actinomycetota</taxon>
        <taxon>Actinomycetes</taxon>
        <taxon>Micrococcales</taxon>
        <taxon>Microbacteriaceae</taxon>
        <taxon>Microbacterium</taxon>
    </lineage>
</organism>
<dbReference type="InterPro" id="IPR051199">
    <property type="entry name" value="LPS_LOS_Heptosyltrfase"/>
</dbReference>
<dbReference type="Proteomes" id="UP001226691">
    <property type="component" value="Unassembled WGS sequence"/>
</dbReference>
<dbReference type="Pfam" id="PF01075">
    <property type="entry name" value="Glyco_transf_9"/>
    <property type="match status" value="1"/>
</dbReference>
<dbReference type="CDD" id="cd03789">
    <property type="entry name" value="GT9_LPS_heptosyltransferase"/>
    <property type="match status" value="1"/>
</dbReference>
<comment type="caution">
    <text evidence="3">The sequence shown here is derived from an EMBL/GenBank/DDBJ whole genome shotgun (WGS) entry which is preliminary data.</text>
</comment>
<keyword evidence="2" id="KW-0808">Transferase</keyword>
<evidence type="ECO:0000313" key="3">
    <source>
        <dbReference type="EMBL" id="MDQ1122979.1"/>
    </source>
</evidence>
<evidence type="ECO:0000256" key="1">
    <source>
        <dbReference type="ARBA" id="ARBA00022676"/>
    </source>
</evidence>
<dbReference type="EMBL" id="JAUTBF010000001">
    <property type="protein sequence ID" value="MDQ1122979.1"/>
    <property type="molecule type" value="Genomic_DNA"/>
</dbReference>
<gene>
    <name evidence="3" type="ORF">QE412_001552</name>
</gene>
<dbReference type="InterPro" id="IPR002201">
    <property type="entry name" value="Glyco_trans_9"/>
</dbReference>
<proteinExistence type="predicted"/>